<dbReference type="SUPFAM" id="SSF46626">
    <property type="entry name" value="Cytochrome c"/>
    <property type="match status" value="2"/>
</dbReference>
<evidence type="ECO:0000256" key="13">
    <source>
        <dbReference type="PROSITE-ProRule" id="PRU00433"/>
    </source>
</evidence>
<evidence type="ECO:0000256" key="4">
    <source>
        <dbReference type="ARBA" id="ARBA00022617"/>
    </source>
</evidence>
<dbReference type="Pfam" id="PF00034">
    <property type="entry name" value="Cytochrom_C"/>
    <property type="match status" value="1"/>
</dbReference>
<dbReference type="EMBL" id="FNPI01000024">
    <property type="protein sequence ID" value="SDZ64648.1"/>
    <property type="molecule type" value="Genomic_DNA"/>
</dbReference>
<feature type="domain" description="Cytochrome c" evidence="15">
    <location>
        <begin position="279"/>
        <end position="398"/>
    </location>
</feature>
<dbReference type="AlphaFoldDB" id="A0A1H3UQN1"/>
<keyword evidence="8" id="KW-0249">Electron transport</keyword>
<dbReference type="InterPro" id="IPR051395">
    <property type="entry name" value="Cytochrome_c_Peroxidase/MauG"/>
</dbReference>
<dbReference type="GO" id="GO:0020037">
    <property type="term" value="F:heme binding"/>
    <property type="evidence" value="ECO:0007669"/>
    <property type="project" value="InterPro"/>
</dbReference>
<dbReference type="OrthoDB" id="9772811at2"/>
<keyword evidence="7" id="KW-0574">Periplasm</keyword>
<evidence type="ECO:0000313" key="17">
    <source>
        <dbReference type="Proteomes" id="UP000198935"/>
    </source>
</evidence>
<keyword evidence="4 13" id="KW-0349">Heme</keyword>
<organism evidence="16 17">
    <name type="scientific">Evansella caseinilytica</name>
    <dbReference type="NCBI Taxonomy" id="1503961"/>
    <lineage>
        <taxon>Bacteria</taxon>
        <taxon>Bacillati</taxon>
        <taxon>Bacillota</taxon>
        <taxon>Bacilli</taxon>
        <taxon>Bacillales</taxon>
        <taxon>Bacillaceae</taxon>
        <taxon>Evansella</taxon>
    </lineage>
</organism>
<evidence type="ECO:0000259" key="15">
    <source>
        <dbReference type="PROSITE" id="PS51007"/>
    </source>
</evidence>
<evidence type="ECO:0000256" key="2">
    <source>
        <dbReference type="ARBA" id="ARBA00004856"/>
    </source>
</evidence>
<keyword evidence="5 13" id="KW-0479">Metal-binding</keyword>
<dbReference type="FunFam" id="1.10.760.10:FF:000019">
    <property type="entry name" value="Di-heme cytochrome C peroxidase"/>
    <property type="match status" value="1"/>
</dbReference>
<dbReference type="GO" id="GO:0042597">
    <property type="term" value="C:periplasmic space"/>
    <property type="evidence" value="ECO:0007669"/>
    <property type="project" value="UniProtKB-SubCell"/>
</dbReference>
<dbReference type="Proteomes" id="UP000198935">
    <property type="component" value="Unassembled WGS sequence"/>
</dbReference>
<keyword evidence="16" id="KW-0575">Peroxidase</keyword>
<keyword evidence="9" id="KW-0560">Oxidoreductase</keyword>
<name>A0A1H3UQN1_9BACI</name>
<dbReference type="GO" id="GO:0046872">
    <property type="term" value="F:metal ion binding"/>
    <property type="evidence" value="ECO:0007669"/>
    <property type="project" value="UniProtKB-KW"/>
</dbReference>
<sequence>MHGTAFSHVDFYMHLLWGSSDDHSSESAITSDLEMRTLMEGELENMRKLLFILLAAMTISIIVACADSSDSTGSDTEQNDSAAQGDADQNDSAQGELEEIIDNLLSNELLVPLGDIPVPDDNPMTEEKLLLGQTLYFDTRLSGNDEVSCMNCHLPELGYGERRATFEKFGGGDGPRNSPTVINAGYYTLNFWDGRADSLEEQALGPIENPDEMNMSLDELIPKLQAIEGYEDMFIAAGFEDGITAENIGKAIAAFERQIVVTDTPYDQFLKGERDALSEQEIRGLNLFAGKAACITCHQGENLSDNQFYNIGLDNDDEGRFAITGDETDKGAIRTAGLYGITHTAPYMSDGSIETLEEVIDYYDRGGDGHPNTSPLITELNLTDDEKADLLAFLKVLGGEPPIFTKPEMPGTE</sequence>
<dbReference type="Gene3D" id="1.10.760.10">
    <property type="entry name" value="Cytochrome c-like domain"/>
    <property type="match status" value="2"/>
</dbReference>
<evidence type="ECO:0000313" key="16">
    <source>
        <dbReference type="EMBL" id="SDZ64648.1"/>
    </source>
</evidence>
<proteinExistence type="predicted"/>
<dbReference type="Pfam" id="PF03150">
    <property type="entry name" value="CCP_MauG"/>
    <property type="match status" value="1"/>
</dbReference>
<keyword evidence="17" id="KW-1185">Reference proteome</keyword>
<keyword evidence="10 13" id="KW-0408">Iron</keyword>
<dbReference type="GO" id="GO:0004130">
    <property type="term" value="F:cytochrome-c peroxidase activity"/>
    <property type="evidence" value="ECO:0007669"/>
    <property type="project" value="TreeGrafter"/>
</dbReference>
<evidence type="ECO:0000256" key="6">
    <source>
        <dbReference type="ARBA" id="ARBA00022729"/>
    </source>
</evidence>
<comment type="function">
    <text evidence="11">Involved in methylamine metabolism. Essential for the maturation of the beta subunit of MADH, presumably via a step in the biosynthesis of tryptophan tryptophylquinone (TTQ), the cofactor of MADH.</text>
</comment>
<dbReference type="InterPro" id="IPR009056">
    <property type="entry name" value="Cyt_c-like_dom"/>
</dbReference>
<keyword evidence="3" id="KW-0813">Transport</keyword>
<protein>
    <recommendedName>
        <fullName evidence="12">Methylamine utilization protein MauG</fullName>
    </recommendedName>
</protein>
<accession>A0A1H3UQN1</accession>
<dbReference type="InterPro" id="IPR004852">
    <property type="entry name" value="Di-haem_cyt_c_peroxidsae"/>
</dbReference>
<comment type="pathway">
    <text evidence="2">One-carbon metabolism; methylamine degradation.</text>
</comment>
<evidence type="ECO:0000256" key="9">
    <source>
        <dbReference type="ARBA" id="ARBA00023002"/>
    </source>
</evidence>
<dbReference type="InterPro" id="IPR036909">
    <property type="entry name" value="Cyt_c-like_dom_sf"/>
</dbReference>
<evidence type="ECO:0000256" key="3">
    <source>
        <dbReference type="ARBA" id="ARBA00022448"/>
    </source>
</evidence>
<evidence type="ECO:0000256" key="7">
    <source>
        <dbReference type="ARBA" id="ARBA00022764"/>
    </source>
</evidence>
<dbReference type="GO" id="GO:0009055">
    <property type="term" value="F:electron transfer activity"/>
    <property type="evidence" value="ECO:0007669"/>
    <property type="project" value="InterPro"/>
</dbReference>
<feature type="compositionally biased region" description="Polar residues" evidence="14">
    <location>
        <begin position="68"/>
        <end position="82"/>
    </location>
</feature>
<comment type="subcellular location">
    <subcellularLocation>
        <location evidence="1">Periplasm</location>
    </subcellularLocation>
</comment>
<dbReference type="PANTHER" id="PTHR30600:SF10">
    <property type="entry name" value="BLL6722 PROTEIN"/>
    <property type="match status" value="1"/>
</dbReference>
<gene>
    <name evidence="16" type="ORF">SAMN05421736_12473</name>
</gene>
<evidence type="ECO:0000256" key="5">
    <source>
        <dbReference type="ARBA" id="ARBA00022723"/>
    </source>
</evidence>
<evidence type="ECO:0000256" key="11">
    <source>
        <dbReference type="ARBA" id="ARBA00058991"/>
    </source>
</evidence>
<feature type="region of interest" description="Disordered" evidence="14">
    <location>
        <begin position="68"/>
        <end position="93"/>
    </location>
</feature>
<dbReference type="PANTHER" id="PTHR30600">
    <property type="entry name" value="CYTOCHROME C PEROXIDASE-RELATED"/>
    <property type="match status" value="1"/>
</dbReference>
<evidence type="ECO:0000256" key="14">
    <source>
        <dbReference type="SAM" id="MobiDB-lite"/>
    </source>
</evidence>
<evidence type="ECO:0000256" key="12">
    <source>
        <dbReference type="ARBA" id="ARBA00073576"/>
    </source>
</evidence>
<evidence type="ECO:0000256" key="10">
    <source>
        <dbReference type="ARBA" id="ARBA00023004"/>
    </source>
</evidence>
<evidence type="ECO:0000256" key="8">
    <source>
        <dbReference type="ARBA" id="ARBA00022982"/>
    </source>
</evidence>
<dbReference type="STRING" id="1503961.SAMN05421736_12473"/>
<keyword evidence="6" id="KW-0732">Signal</keyword>
<reference evidence="17" key="1">
    <citation type="submission" date="2016-10" db="EMBL/GenBank/DDBJ databases">
        <authorList>
            <person name="Varghese N."/>
            <person name="Submissions S."/>
        </authorList>
    </citation>
    <scope>NUCLEOTIDE SEQUENCE [LARGE SCALE GENOMIC DNA]</scope>
    <source>
        <strain evidence="17">SP</strain>
    </source>
</reference>
<evidence type="ECO:0000256" key="1">
    <source>
        <dbReference type="ARBA" id="ARBA00004418"/>
    </source>
</evidence>
<dbReference type="PROSITE" id="PS51007">
    <property type="entry name" value="CYTC"/>
    <property type="match status" value="1"/>
</dbReference>